<evidence type="ECO:0000256" key="3">
    <source>
        <dbReference type="ARBA" id="ARBA00009225"/>
    </source>
</evidence>
<evidence type="ECO:0000256" key="10">
    <source>
        <dbReference type="ARBA" id="ARBA00047905"/>
    </source>
</evidence>
<dbReference type="VEuPathDB" id="MicrosporidiaDB:DI09_188p20"/>
<evidence type="ECO:0000259" key="12">
    <source>
        <dbReference type="Pfam" id="PF00349"/>
    </source>
</evidence>
<keyword evidence="8 11" id="KW-0324">Glycolysis</keyword>
<comment type="catalytic activity">
    <reaction evidence="9">
        <text>a D-hexose + ATP = a D-hexose 6-phosphate + ADP + H(+)</text>
        <dbReference type="Rhea" id="RHEA:22740"/>
        <dbReference type="ChEBI" id="CHEBI:4194"/>
        <dbReference type="ChEBI" id="CHEBI:15378"/>
        <dbReference type="ChEBI" id="CHEBI:30616"/>
        <dbReference type="ChEBI" id="CHEBI:229467"/>
        <dbReference type="ChEBI" id="CHEBI:456216"/>
        <dbReference type="EC" id="2.7.1.1"/>
    </reaction>
    <physiologicalReaction direction="left-to-right" evidence="9">
        <dbReference type="Rhea" id="RHEA:22741"/>
    </physiologicalReaction>
</comment>
<gene>
    <name evidence="14" type="ORF">DI09_188p20</name>
</gene>
<sequence length="413" mass="45316">MLASIFSPKNTPSFESFDPKSLILSTDKLKLICSELVSKFEKELEFSPNSMLPTFIDRFPLGNEEGTFMAIDIGGTNIRLDLIALKKHKAPAFIANCTKPIPGSYKKGSGTKLFEFIALEIIGFLEGKKIEVFPLGFTFSFPLKQTSINSGHIFQWNKDFHCEDALMKDPVLLLQCALEKQGYPDLVKVSAIVNDTIATLLSGIYINSNAKIGLILGTGTNASYVEKTQKIASKIEGSFKSEYTLVNTEFGSTDINSMDFISFLSTKYDQLVDKNSANPGNQILEKMISGRYLGEIFSYILVENGYLKEGDPFYTAIDMNAIERFLMVCSAISSRSAQLAACVICALIILSNNQCEDMTVVAIDGSIFENYHKYAERLEQAISSIIGSSKVKLIFCKDGSGIGAAIAASLYAS</sequence>
<dbReference type="PRINTS" id="PR00475">
    <property type="entry name" value="HEXOKINASE"/>
</dbReference>
<evidence type="ECO:0000256" key="8">
    <source>
        <dbReference type="ARBA" id="ARBA00023152"/>
    </source>
</evidence>
<evidence type="ECO:0000259" key="13">
    <source>
        <dbReference type="Pfam" id="PF03727"/>
    </source>
</evidence>
<evidence type="ECO:0000256" key="4">
    <source>
        <dbReference type="ARBA" id="ARBA00022679"/>
    </source>
</evidence>
<dbReference type="GO" id="GO:0008865">
    <property type="term" value="F:fructokinase activity"/>
    <property type="evidence" value="ECO:0007669"/>
    <property type="project" value="RHEA"/>
</dbReference>
<dbReference type="PANTHER" id="PTHR19443">
    <property type="entry name" value="HEXOKINASE"/>
    <property type="match status" value="1"/>
</dbReference>
<dbReference type="SUPFAM" id="SSF53067">
    <property type="entry name" value="Actin-like ATPase domain"/>
    <property type="match status" value="2"/>
</dbReference>
<dbReference type="InterPro" id="IPR022672">
    <property type="entry name" value="Hexokinase_N"/>
</dbReference>
<name>A0A098VTC4_9MICR</name>
<evidence type="ECO:0000313" key="14">
    <source>
        <dbReference type="EMBL" id="KGG52333.1"/>
    </source>
</evidence>
<reference evidence="14 15" key="1">
    <citation type="submission" date="2014-04" db="EMBL/GenBank/DDBJ databases">
        <title>A new species of microsporidia sheds light on the evolution of extreme parasitism.</title>
        <authorList>
            <person name="Haag K.L."/>
            <person name="James T.Y."/>
            <person name="Larsson R."/>
            <person name="Schaer T.M."/>
            <person name="Refardt D."/>
            <person name="Pombert J.-F."/>
            <person name="Ebert D."/>
        </authorList>
    </citation>
    <scope>NUCLEOTIDE SEQUENCE [LARGE SCALE GENOMIC DNA]</scope>
    <source>
        <strain evidence="14 15">UGP3</strain>
        <tissue evidence="14">Spores</tissue>
    </source>
</reference>
<dbReference type="HOGENOM" id="CLU_014393_5_1_1"/>
<evidence type="ECO:0000256" key="1">
    <source>
        <dbReference type="ARBA" id="ARBA00004888"/>
    </source>
</evidence>
<dbReference type="GO" id="GO:0006096">
    <property type="term" value="P:glycolytic process"/>
    <property type="evidence" value="ECO:0007669"/>
    <property type="project" value="UniProtKB-UniPathway"/>
</dbReference>
<feature type="domain" description="Hexokinase N-terminal" evidence="12">
    <location>
        <begin position="21"/>
        <end position="205"/>
    </location>
</feature>
<dbReference type="GO" id="GO:0006006">
    <property type="term" value="P:glucose metabolic process"/>
    <property type="evidence" value="ECO:0007669"/>
    <property type="project" value="TreeGrafter"/>
</dbReference>
<comment type="pathway">
    <text evidence="1">Carbohydrate degradation; glycolysis; D-glyceraldehyde 3-phosphate and glycerone phosphate from D-glucose: step 1/4.</text>
</comment>
<dbReference type="InterPro" id="IPR043129">
    <property type="entry name" value="ATPase_NBD"/>
</dbReference>
<dbReference type="Gene3D" id="3.30.420.40">
    <property type="match status" value="1"/>
</dbReference>
<keyword evidence="7 11" id="KW-0067">ATP-binding</keyword>
<dbReference type="GO" id="GO:0004340">
    <property type="term" value="F:glucokinase activity"/>
    <property type="evidence" value="ECO:0007669"/>
    <property type="project" value="TreeGrafter"/>
</dbReference>
<feature type="domain" description="Hexokinase C-terminal" evidence="13">
    <location>
        <begin position="211"/>
        <end position="303"/>
    </location>
</feature>
<evidence type="ECO:0000256" key="9">
    <source>
        <dbReference type="ARBA" id="ARBA00044613"/>
    </source>
</evidence>
<dbReference type="GeneID" id="25258778"/>
<dbReference type="PANTHER" id="PTHR19443:SF16">
    <property type="entry name" value="HEXOKINASE TYPE 1-RELATED"/>
    <property type="match status" value="1"/>
</dbReference>
<evidence type="ECO:0000313" key="15">
    <source>
        <dbReference type="Proteomes" id="UP000029725"/>
    </source>
</evidence>
<protein>
    <recommendedName>
        <fullName evidence="11">Phosphotransferase</fullName>
        <ecNumber evidence="11">2.7.1.-</ecNumber>
    </recommendedName>
</protein>
<dbReference type="PROSITE" id="PS51748">
    <property type="entry name" value="HEXOKINASE_2"/>
    <property type="match status" value="1"/>
</dbReference>
<comment type="catalytic activity">
    <reaction evidence="10">
        <text>D-fructose + ATP = D-fructose 6-phosphate + ADP + H(+)</text>
        <dbReference type="Rhea" id="RHEA:16125"/>
        <dbReference type="ChEBI" id="CHEBI:15378"/>
        <dbReference type="ChEBI" id="CHEBI:30616"/>
        <dbReference type="ChEBI" id="CHEBI:37721"/>
        <dbReference type="ChEBI" id="CHEBI:61527"/>
        <dbReference type="ChEBI" id="CHEBI:456216"/>
        <dbReference type="EC" id="2.7.1.1"/>
    </reaction>
    <physiologicalReaction direction="left-to-right" evidence="10">
        <dbReference type="Rhea" id="RHEA:16126"/>
    </physiologicalReaction>
</comment>
<dbReference type="EMBL" id="JMKJ01000097">
    <property type="protein sequence ID" value="KGG52333.1"/>
    <property type="molecule type" value="Genomic_DNA"/>
</dbReference>
<dbReference type="GO" id="GO:0005524">
    <property type="term" value="F:ATP binding"/>
    <property type="evidence" value="ECO:0007669"/>
    <property type="project" value="UniProtKB-UniRule"/>
</dbReference>
<evidence type="ECO:0000256" key="7">
    <source>
        <dbReference type="ARBA" id="ARBA00022840"/>
    </source>
</evidence>
<evidence type="ECO:0000256" key="5">
    <source>
        <dbReference type="ARBA" id="ARBA00022741"/>
    </source>
</evidence>
<proteinExistence type="inferred from homology"/>
<dbReference type="Pfam" id="PF03727">
    <property type="entry name" value="Hexokinase_2"/>
    <property type="match status" value="2"/>
</dbReference>
<dbReference type="InterPro" id="IPR022673">
    <property type="entry name" value="Hexokinase_C"/>
</dbReference>
<keyword evidence="6 11" id="KW-0418">Kinase</keyword>
<dbReference type="InterPro" id="IPR001312">
    <property type="entry name" value="Hexokinase"/>
</dbReference>
<dbReference type="Proteomes" id="UP000029725">
    <property type="component" value="Unassembled WGS sequence"/>
</dbReference>
<evidence type="ECO:0000256" key="6">
    <source>
        <dbReference type="ARBA" id="ARBA00022777"/>
    </source>
</evidence>
<comment type="caution">
    <text evidence="14">The sequence shown here is derived from an EMBL/GenBank/DDBJ whole genome shotgun (WGS) entry which is preliminary data.</text>
</comment>
<keyword evidence="4 11" id="KW-0808">Transferase</keyword>
<evidence type="ECO:0000256" key="11">
    <source>
        <dbReference type="RuleBase" id="RU362007"/>
    </source>
</evidence>
<organism evidence="14 15">
    <name type="scientific">Mitosporidium daphniae</name>
    <dbReference type="NCBI Taxonomy" id="1485682"/>
    <lineage>
        <taxon>Eukaryota</taxon>
        <taxon>Fungi</taxon>
        <taxon>Fungi incertae sedis</taxon>
        <taxon>Microsporidia</taxon>
        <taxon>Mitosporidium</taxon>
    </lineage>
</organism>
<dbReference type="GO" id="GO:0001678">
    <property type="term" value="P:intracellular glucose homeostasis"/>
    <property type="evidence" value="ECO:0007669"/>
    <property type="project" value="InterPro"/>
</dbReference>
<dbReference type="OrthoDB" id="419537at2759"/>
<keyword evidence="15" id="KW-1185">Reference proteome</keyword>
<dbReference type="GO" id="GO:0005536">
    <property type="term" value="F:D-glucose binding"/>
    <property type="evidence" value="ECO:0007669"/>
    <property type="project" value="InterPro"/>
</dbReference>
<dbReference type="RefSeq" id="XP_013238769.1">
    <property type="nucleotide sequence ID" value="XM_013383315.1"/>
</dbReference>
<feature type="domain" description="Hexokinase C-terminal" evidence="13">
    <location>
        <begin position="322"/>
        <end position="409"/>
    </location>
</feature>
<evidence type="ECO:0000256" key="2">
    <source>
        <dbReference type="ARBA" id="ARBA00005028"/>
    </source>
</evidence>
<dbReference type="Pfam" id="PF00349">
    <property type="entry name" value="Hexokinase_1"/>
    <property type="match status" value="1"/>
</dbReference>
<comment type="similarity">
    <text evidence="3 11">Belongs to the hexokinase family.</text>
</comment>
<comment type="pathway">
    <text evidence="2">Carbohydrate metabolism; hexose metabolism.</text>
</comment>
<dbReference type="Gene3D" id="3.40.367.20">
    <property type="match status" value="2"/>
</dbReference>
<dbReference type="EC" id="2.7.1.-" evidence="11"/>
<keyword evidence="5 11" id="KW-0547">Nucleotide-binding</keyword>
<dbReference type="UniPathway" id="UPA00109">
    <property type="reaction ID" value="UER00180"/>
</dbReference>
<dbReference type="AlphaFoldDB" id="A0A098VTC4"/>
<accession>A0A098VTC4</accession>